<protein>
    <submittedName>
        <fullName evidence="4">Ribose/galactose/methyl galactoside import ATP-binding protein 2</fullName>
    </submittedName>
</protein>
<dbReference type="AlphaFoldDB" id="A0A2J7YPV3"/>
<dbReference type="CDD" id="cd03216">
    <property type="entry name" value="ABC_Carb_Monos_I"/>
    <property type="match status" value="1"/>
</dbReference>
<evidence type="ECO:0000259" key="3">
    <source>
        <dbReference type="PROSITE" id="PS50893"/>
    </source>
</evidence>
<dbReference type="GO" id="GO:0016887">
    <property type="term" value="F:ATP hydrolysis activity"/>
    <property type="evidence" value="ECO:0007669"/>
    <property type="project" value="InterPro"/>
</dbReference>
<accession>A0A2J7YPV3</accession>
<evidence type="ECO:0000313" key="5">
    <source>
        <dbReference type="Proteomes" id="UP000236520"/>
    </source>
</evidence>
<comment type="caution">
    <text evidence="4">The sequence shown here is derived from an EMBL/GenBank/DDBJ whole genome shotgun (WGS) entry which is preliminary data.</text>
</comment>
<dbReference type="PROSITE" id="PS50893">
    <property type="entry name" value="ABC_TRANSPORTER_2"/>
    <property type="match status" value="1"/>
</dbReference>
<dbReference type="GO" id="GO:0005524">
    <property type="term" value="F:ATP binding"/>
    <property type="evidence" value="ECO:0007669"/>
    <property type="project" value="UniProtKB-KW"/>
</dbReference>
<dbReference type="PANTHER" id="PTHR43790">
    <property type="entry name" value="CARBOHYDRATE TRANSPORT ATP-BINDING PROTEIN MG119-RELATED"/>
    <property type="match status" value="1"/>
</dbReference>
<dbReference type="Proteomes" id="UP000236520">
    <property type="component" value="Unassembled WGS sequence"/>
</dbReference>
<dbReference type="EMBL" id="LJIW01000002">
    <property type="protein sequence ID" value="PNG90050.1"/>
    <property type="molecule type" value="Genomic_DNA"/>
</dbReference>
<dbReference type="InterPro" id="IPR027417">
    <property type="entry name" value="P-loop_NTPase"/>
</dbReference>
<evidence type="ECO:0000256" key="1">
    <source>
        <dbReference type="ARBA" id="ARBA00022741"/>
    </source>
</evidence>
<dbReference type="Gene3D" id="3.40.50.300">
    <property type="entry name" value="P-loop containing nucleotide triphosphate hydrolases"/>
    <property type="match status" value="1"/>
</dbReference>
<dbReference type="InterPro" id="IPR003593">
    <property type="entry name" value="AAA+_ATPase"/>
</dbReference>
<keyword evidence="1" id="KW-0547">Nucleotide-binding</keyword>
<dbReference type="PROSITE" id="PS00211">
    <property type="entry name" value="ABC_TRANSPORTER_1"/>
    <property type="match status" value="1"/>
</dbReference>
<dbReference type="SUPFAM" id="SSF52540">
    <property type="entry name" value="P-loop containing nucleoside triphosphate hydrolases"/>
    <property type="match status" value="1"/>
</dbReference>
<keyword evidence="2 4" id="KW-0067">ATP-binding</keyword>
<dbReference type="Pfam" id="PF00005">
    <property type="entry name" value="ABC_tran"/>
    <property type="match status" value="1"/>
</dbReference>
<dbReference type="InterPro" id="IPR050107">
    <property type="entry name" value="ABC_carbohydrate_import_ATPase"/>
</dbReference>
<evidence type="ECO:0000256" key="2">
    <source>
        <dbReference type="ARBA" id="ARBA00022840"/>
    </source>
</evidence>
<reference evidence="4 5" key="1">
    <citation type="submission" date="2015-09" db="EMBL/GenBank/DDBJ databases">
        <title>Genome sequence, genome mining and natural product profiling of a biocontrol bacterium Streptomyces malaysiensis F913.</title>
        <authorList>
            <person name="Xu Y."/>
            <person name="Wei J."/>
            <person name="Xie J."/>
            <person name="Li T."/>
            <person name="Zhou Z."/>
        </authorList>
    </citation>
    <scope>NUCLEOTIDE SEQUENCE [LARGE SCALE GENOMIC DNA]</scope>
    <source>
        <strain evidence="4 5">F913</strain>
    </source>
</reference>
<evidence type="ECO:0000313" key="4">
    <source>
        <dbReference type="EMBL" id="PNG90050.1"/>
    </source>
</evidence>
<dbReference type="InterPro" id="IPR017871">
    <property type="entry name" value="ABC_transporter-like_CS"/>
</dbReference>
<dbReference type="SMART" id="SM00382">
    <property type="entry name" value="AAA"/>
    <property type="match status" value="1"/>
</dbReference>
<dbReference type="PANTHER" id="PTHR43790:SF8">
    <property type="entry name" value="SUGAR ABC TRANSPORTER ATP-BINDING PROTEIN"/>
    <property type="match status" value="1"/>
</dbReference>
<gene>
    <name evidence="4" type="ORF">SMF913_25515</name>
</gene>
<dbReference type="InterPro" id="IPR003439">
    <property type="entry name" value="ABC_transporter-like_ATP-bd"/>
</dbReference>
<organism evidence="4 5">
    <name type="scientific">Streptomyces malaysiensis</name>
    <dbReference type="NCBI Taxonomy" id="92644"/>
    <lineage>
        <taxon>Bacteria</taxon>
        <taxon>Bacillati</taxon>
        <taxon>Actinomycetota</taxon>
        <taxon>Actinomycetes</taxon>
        <taxon>Kitasatosporales</taxon>
        <taxon>Streptomycetaceae</taxon>
        <taxon>Streptomyces</taxon>
        <taxon>Streptomyces violaceusniger group</taxon>
    </lineage>
</organism>
<feature type="domain" description="ABC transporter" evidence="3">
    <location>
        <begin position="9"/>
        <end position="247"/>
    </location>
</feature>
<keyword evidence="5" id="KW-1185">Reference proteome</keyword>
<name>A0A2J7YPV3_STRMQ</name>
<sequence length="262" mass="28082">MGLMSAPALRLRGVRKYFGSVSALEDVRLDAYAGEVHAIVGDNGAGKSTTIKIVTGIHRADAGEVLVNGEELGHVTSAAAAQEHGIAVVYQDLALVECLDIAHNMALGKLPRKFGIVLDRRRMEREAAQVLKDLKVRVGDVRTPVGLLSGGQRQVVAVARAVRMDKPIMLLDEPTAALGVQETAHVGGIIDELRASGKAVIIVSHDLDFVFSHADRVTVLRLGRTVGTRRVTEVGREEIVGMITGAVQPDRPDDPLHDYEVA</sequence>
<proteinExistence type="predicted"/>